<gene>
    <name evidence="7" type="ORF">H5410_006661</name>
</gene>
<evidence type="ECO:0000256" key="5">
    <source>
        <dbReference type="ARBA" id="ARBA00023242"/>
    </source>
</evidence>
<dbReference type="Proteomes" id="UP000824120">
    <property type="component" value="Chromosome 2"/>
</dbReference>
<evidence type="ECO:0000313" key="8">
    <source>
        <dbReference type="Proteomes" id="UP000824120"/>
    </source>
</evidence>
<dbReference type="PANTHER" id="PTHR31920">
    <property type="entry name" value="B3 DOMAIN-CONTAINING"/>
    <property type="match status" value="1"/>
</dbReference>
<dbReference type="PANTHER" id="PTHR31920:SF113">
    <property type="entry name" value="TF-B3 DOMAIN-CONTAINING PROTEIN"/>
    <property type="match status" value="1"/>
</dbReference>
<dbReference type="Pfam" id="PF02362">
    <property type="entry name" value="B3"/>
    <property type="match status" value="1"/>
</dbReference>
<dbReference type="InterPro" id="IPR015300">
    <property type="entry name" value="DNA-bd_pseudobarrel_sf"/>
</dbReference>
<accession>A0A9J6AAX0</accession>
<comment type="caution">
    <text evidence="7">The sequence shown here is derived from an EMBL/GenBank/DDBJ whole genome shotgun (WGS) entry which is preliminary data.</text>
</comment>
<dbReference type="GO" id="GO:0005634">
    <property type="term" value="C:nucleus"/>
    <property type="evidence" value="ECO:0007669"/>
    <property type="project" value="UniProtKB-SubCell"/>
</dbReference>
<dbReference type="EMBL" id="JACXVP010000002">
    <property type="protein sequence ID" value="KAG5621443.1"/>
    <property type="molecule type" value="Genomic_DNA"/>
</dbReference>
<evidence type="ECO:0000256" key="2">
    <source>
        <dbReference type="ARBA" id="ARBA00023015"/>
    </source>
</evidence>
<protein>
    <recommendedName>
        <fullName evidence="6">TF-B3 domain-containing protein</fullName>
    </recommendedName>
</protein>
<evidence type="ECO:0000256" key="4">
    <source>
        <dbReference type="ARBA" id="ARBA00023163"/>
    </source>
</evidence>
<evidence type="ECO:0000259" key="6">
    <source>
        <dbReference type="PROSITE" id="PS50863"/>
    </source>
</evidence>
<keyword evidence="8" id="KW-1185">Reference proteome</keyword>
<name>A0A9J6AAX0_SOLCO</name>
<keyword evidence="4" id="KW-0804">Transcription</keyword>
<proteinExistence type="predicted"/>
<dbReference type="InterPro" id="IPR003340">
    <property type="entry name" value="B3_DNA-bd"/>
</dbReference>
<feature type="domain" description="TF-B3" evidence="6">
    <location>
        <begin position="1"/>
        <end position="68"/>
    </location>
</feature>
<organism evidence="7 8">
    <name type="scientific">Solanum commersonii</name>
    <name type="common">Commerson's wild potato</name>
    <name type="synonym">Commerson's nightshade</name>
    <dbReference type="NCBI Taxonomy" id="4109"/>
    <lineage>
        <taxon>Eukaryota</taxon>
        <taxon>Viridiplantae</taxon>
        <taxon>Streptophyta</taxon>
        <taxon>Embryophyta</taxon>
        <taxon>Tracheophyta</taxon>
        <taxon>Spermatophyta</taxon>
        <taxon>Magnoliopsida</taxon>
        <taxon>eudicotyledons</taxon>
        <taxon>Gunneridae</taxon>
        <taxon>Pentapetalae</taxon>
        <taxon>asterids</taxon>
        <taxon>lamiids</taxon>
        <taxon>Solanales</taxon>
        <taxon>Solanaceae</taxon>
        <taxon>Solanoideae</taxon>
        <taxon>Solaneae</taxon>
        <taxon>Solanum</taxon>
    </lineage>
</organism>
<dbReference type="GO" id="GO:0003677">
    <property type="term" value="F:DNA binding"/>
    <property type="evidence" value="ECO:0007669"/>
    <property type="project" value="UniProtKB-KW"/>
</dbReference>
<dbReference type="AlphaFoldDB" id="A0A9J6AAX0"/>
<keyword evidence="5" id="KW-0539">Nucleus</keyword>
<dbReference type="OrthoDB" id="1306135at2759"/>
<keyword evidence="2" id="KW-0805">Transcription regulation</keyword>
<dbReference type="Gene3D" id="2.40.330.10">
    <property type="entry name" value="DNA-binding pseudobarrel domain"/>
    <property type="match status" value="2"/>
</dbReference>
<dbReference type="InterPro" id="IPR050655">
    <property type="entry name" value="Plant_B3_domain"/>
</dbReference>
<dbReference type="PROSITE" id="PS50863">
    <property type="entry name" value="B3"/>
    <property type="match status" value="1"/>
</dbReference>
<evidence type="ECO:0000313" key="7">
    <source>
        <dbReference type="EMBL" id="KAG5621443.1"/>
    </source>
</evidence>
<comment type="subcellular location">
    <subcellularLocation>
        <location evidence="1">Nucleus</location>
    </subcellularLocation>
</comment>
<dbReference type="SUPFAM" id="SSF101936">
    <property type="entry name" value="DNA-binding pseudobarrel domain"/>
    <property type="match status" value="1"/>
</dbReference>
<sequence>MLSKTCLLKTSEAGMSWEARIVREKPNYFICERDWPQFVVHHQLEPSDILIFSLIEKSSFHHAVAHLVQLTIKILSGKKYHQIERTKKLHSGSEEYGLKRNSTRCSLVISNSHDDYYEIVVKKSHTTFMLDFSYKGKKEWEVEIVHTGPRVIIKNGWAEFRTHNKIAS</sequence>
<evidence type="ECO:0000256" key="3">
    <source>
        <dbReference type="ARBA" id="ARBA00023125"/>
    </source>
</evidence>
<keyword evidence="3" id="KW-0238">DNA-binding</keyword>
<reference evidence="7 8" key="1">
    <citation type="submission" date="2020-09" db="EMBL/GenBank/DDBJ databases">
        <title>De no assembly of potato wild relative species, Solanum commersonii.</title>
        <authorList>
            <person name="Cho K."/>
        </authorList>
    </citation>
    <scope>NUCLEOTIDE SEQUENCE [LARGE SCALE GENOMIC DNA]</scope>
    <source>
        <strain evidence="7">LZ3.2</strain>
        <tissue evidence="7">Leaf</tissue>
    </source>
</reference>
<evidence type="ECO:0000256" key="1">
    <source>
        <dbReference type="ARBA" id="ARBA00004123"/>
    </source>
</evidence>